<dbReference type="Gene3D" id="1.25.40.10">
    <property type="entry name" value="Tetratricopeptide repeat domain"/>
    <property type="match status" value="1"/>
</dbReference>
<reference evidence="9 10" key="1">
    <citation type="submission" date="2020-08" db="EMBL/GenBank/DDBJ databases">
        <title>A novel species.</title>
        <authorList>
            <person name="Gao J."/>
        </authorList>
    </citation>
    <scope>NUCLEOTIDE SEQUENCE [LARGE SCALE GENOMIC DNA]</scope>
    <source>
        <strain evidence="9 10">CRXT-G-22</strain>
    </source>
</reference>
<evidence type="ECO:0000313" key="10">
    <source>
        <dbReference type="Proteomes" id="UP000516052"/>
    </source>
</evidence>
<keyword evidence="4 6" id="KW-0238">DNA-binding</keyword>
<dbReference type="SUPFAM" id="SSF47413">
    <property type="entry name" value="lambda repressor-like DNA-binding domains"/>
    <property type="match status" value="1"/>
</dbReference>
<dbReference type="InterPro" id="IPR010982">
    <property type="entry name" value="Lambda_DNA-bd_dom_sf"/>
</dbReference>
<evidence type="ECO:0000256" key="1">
    <source>
        <dbReference type="ARBA" id="ARBA00005820"/>
    </source>
</evidence>
<sequence length="334" mass="36533">MSISTTADAPRQEYFGATLRRHRLEAGLTQQRLAEQSGVSVREIRYLERSQVLRPSAEIRRRLDSALSDGGPVCDVEAPCEDGTPLIGVLGPLVVWRGGESVRLDAMKQRLLLALLALRPNEAVGRDEIVDVLWPDEAPASCVNLVHTYVARLRRALRSERGAGAARNWIDRCGGGYALRADADELDVLRFTMLLDRADALDDPGLRADTLAAALGCWRGPVAADLDAGPTVFTEWTELPARRIEAALAYADLAMSSGGQQRAAVALRKVARDEPWHEALHARLMLALAASGQRTASLDVFQDMRKRLRNDLGLEPGAELKAAQSAVLREDEFL</sequence>
<keyword evidence="10" id="KW-1185">Reference proteome</keyword>
<dbReference type="EMBL" id="CP060828">
    <property type="protein sequence ID" value="QNP75107.1"/>
    <property type="molecule type" value="Genomic_DNA"/>
</dbReference>
<dbReference type="CDD" id="cd15831">
    <property type="entry name" value="BTAD"/>
    <property type="match status" value="1"/>
</dbReference>
<evidence type="ECO:0000256" key="5">
    <source>
        <dbReference type="ARBA" id="ARBA00023163"/>
    </source>
</evidence>
<dbReference type="Proteomes" id="UP000516052">
    <property type="component" value="Chromosome"/>
</dbReference>
<dbReference type="GO" id="GO:0003677">
    <property type="term" value="F:DNA binding"/>
    <property type="evidence" value="ECO:0007669"/>
    <property type="project" value="UniProtKB-UniRule"/>
</dbReference>
<dbReference type="KEGG" id="sroi:IAG44_40675"/>
<evidence type="ECO:0000259" key="8">
    <source>
        <dbReference type="PROSITE" id="PS51755"/>
    </source>
</evidence>
<dbReference type="InterPro" id="IPR036388">
    <property type="entry name" value="WH-like_DNA-bd_sf"/>
</dbReference>
<dbReference type="PROSITE" id="PS50943">
    <property type="entry name" value="HTH_CROC1"/>
    <property type="match status" value="1"/>
</dbReference>
<accession>A0A7H0IQP1</accession>
<dbReference type="PANTHER" id="PTHR35807">
    <property type="entry name" value="TRANSCRIPTIONAL REGULATOR REDD-RELATED"/>
    <property type="match status" value="1"/>
</dbReference>
<evidence type="ECO:0000256" key="2">
    <source>
        <dbReference type="ARBA" id="ARBA00023012"/>
    </source>
</evidence>
<dbReference type="InterPro" id="IPR051677">
    <property type="entry name" value="AfsR-DnrI-RedD_regulator"/>
</dbReference>
<keyword evidence="2" id="KW-0902">Two-component regulatory system</keyword>
<dbReference type="Gene3D" id="1.10.10.10">
    <property type="entry name" value="Winged helix-like DNA-binding domain superfamily/Winged helix DNA-binding domain"/>
    <property type="match status" value="1"/>
</dbReference>
<dbReference type="InterPro" id="IPR011990">
    <property type="entry name" value="TPR-like_helical_dom_sf"/>
</dbReference>
<dbReference type="InterPro" id="IPR016032">
    <property type="entry name" value="Sig_transdc_resp-reg_C-effctor"/>
</dbReference>
<feature type="DNA-binding region" description="OmpR/PhoB-type" evidence="6">
    <location>
        <begin position="77"/>
        <end position="181"/>
    </location>
</feature>
<evidence type="ECO:0000256" key="6">
    <source>
        <dbReference type="PROSITE-ProRule" id="PRU01091"/>
    </source>
</evidence>
<dbReference type="InterPro" id="IPR001867">
    <property type="entry name" value="OmpR/PhoB-type_DNA-bd"/>
</dbReference>
<evidence type="ECO:0000313" key="9">
    <source>
        <dbReference type="EMBL" id="QNP75107.1"/>
    </source>
</evidence>
<feature type="domain" description="HTH cro/C1-type" evidence="7">
    <location>
        <begin position="19"/>
        <end position="49"/>
    </location>
</feature>
<dbReference type="SUPFAM" id="SSF48452">
    <property type="entry name" value="TPR-like"/>
    <property type="match status" value="1"/>
</dbReference>
<dbReference type="SMART" id="SM00862">
    <property type="entry name" value="Trans_reg_C"/>
    <property type="match status" value="1"/>
</dbReference>
<organism evidence="9 10">
    <name type="scientific">Streptomyces roseirectus</name>
    <dbReference type="NCBI Taxonomy" id="2768066"/>
    <lineage>
        <taxon>Bacteria</taxon>
        <taxon>Bacillati</taxon>
        <taxon>Actinomycetota</taxon>
        <taxon>Actinomycetes</taxon>
        <taxon>Kitasatosporales</taxon>
        <taxon>Streptomycetaceae</taxon>
        <taxon>Streptomyces</taxon>
    </lineage>
</organism>
<dbReference type="GO" id="GO:0000160">
    <property type="term" value="P:phosphorelay signal transduction system"/>
    <property type="evidence" value="ECO:0007669"/>
    <property type="project" value="UniProtKB-KW"/>
</dbReference>
<dbReference type="RefSeq" id="WP_187752028.1">
    <property type="nucleotide sequence ID" value="NZ_CP060828.1"/>
</dbReference>
<dbReference type="InterPro" id="IPR001387">
    <property type="entry name" value="Cro/C1-type_HTH"/>
</dbReference>
<proteinExistence type="inferred from homology"/>
<dbReference type="SMART" id="SM01043">
    <property type="entry name" value="BTAD"/>
    <property type="match status" value="1"/>
</dbReference>
<keyword evidence="3" id="KW-0805">Transcription regulation</keyword>
<dbReference type="SUPFAM" id="SSF46894">
    <property type="entry name" value="C-terminal effector domain of the bipartite response regulators"/>
    <property type="match status" value="1"/>
</dbReference>
<comment type="similarity">
    <text evidence="1">Belongs to the AfsR/DnrI/RedD regulatory family.</text>
</comment>
<dbReference type="GO" id="GO:0006355">
    <property type="term" value="P:regulation of DNA-templated transcription"/>
    <property type="evidence" value="ECO:0007669"/>
    <property type="project" value="InterPro"/>
</dbReference>
<dbReference type="Pfam" id="PF00486">
    <property type="entry name" value="Trans_reg_C"/>
    <property type="match status" value="1"/>
</dbReference>
<name>A0A7H0IQP1_9ACTN</name>
<feature type="domain" description="OmpR/PhoB-type" evidence="8">
    <location>
        <begin position="77"/>
        <end position="181"/>
    </location>
</feature>
<dbReference type="CDD" id="cd00093">
    <property type="entry name" value="HTH_XRE"/>
    <property type="match status" value="1"/>
</dbReference>
<gene>
    <name evidence="9" type="ORF">IAG44_40675</name>
</gene>
<dbReference type="InterPro" id="IPR005158">
    <property type="entry name" value="BTAD"/>
</dbReference>
<evidence type="ECO:0000256" key="4">
    <source>
        <dbReference type="ARBA" id="ARBA00023125"/>
    </source>
</evidence>
<dbReference type="AlphaFoldDB" id="A0A7H0IQP1"/>
<evidence type="ECO:0000259" key="7">
    <source>
        <dbReference type="PROSITE" id="PS50943"/>
    </source>
</evidence>
<evidence type="ECO:0000256" key="3">
    <source>
        <dbReference type="ARBA" id="ARBA00023015"/>
    </source>
</evidence>
<dbReference type="PROSITE" id="PS51755">
    <property type="entry name" value="OMPR_PHOB"/>
    <property type="match status" value="1"/>
</dbReference>
<keyword evidence="5" id="KW-0804">Transcription</keyword>
<dbReference type="Gene3D" id="1.10.260.40">
    <property type="entry name" value="lambda repressor-like DNA-binding domains"/>
    <property type="match status" value="1"/>
</dbReference>
<dbReference type="Pfam" id="PF03704">
    <property type="entry name" value="BTAD"/>
    <property type="match status" value="1"/>
</dbReference>
<dbReference type="Pfam" id="PF13560">
    <property type="entry name" value="HTH_31"/>
    <property type="match status" value="1"/>
</dbReference>
<dbReference type="PANTHER" id="PTHR35807:SF1">
    <property type="entry name" value="TRANSCRIPTIONAL REGULATOR REDD"/>
    <property type="match status" value="1"/>
</dbReference>
<protein>
    <submittedName>
        <fullName evidence="9">Winged helix-turn-helix domain-containing protein</fullName>
    </submittedName>
</protein>